<organism evidence="6 7">
    <name type="scientific">Arthrobacter psychrolactophilus</name>
    <dbReference type="NCBI Taxonomy" id="92442"/>
    <lineage>
        <taxon>Bacteria</taxon>
        <taxon>Bacillati</taxon>
        <taxon>Actinomycetota</taxon>
        <taxon>Actinomycetes</taxon>
        <taxon>Micrococcales</taxon>
        <taxon>Micrococcaceae</taxon>
        <taxon>Arthrobacter</taxon>
    </lineage>
</organism>
<sequence length="265" mass="28018">MPTEDDRPGTLLMSVGRALTVLDCIGSASRPLSAKSIARSTGLSLGTAYNVLRTLAHSNYVVAERDGFVLGPAHPALAAGSQAVTLARSRGILNGLREEVRAAIYLSRFTDGEIEVVDIVDTPTTPRVDLWVGMQDGAHATAFGKQILAALDASTRMDYITRHPLAELTPYTIRSPREFIRELEQNASTAMMDQQEYALGFTCIAVPVATSSWIGALALSVPSGPNTATGLTRTDYAKALREAAGDLSLALGSSGETAYFGAAES</sequence>
<dbReference type="GO" id="GO:0003700">
    <property type="term" value="F:DNA-binding transcription factor activity"/>
    <property type="evidence" value="ECO:0007669"/>
    <property type="project" value="TreeGrafter"/>
</dbReference>
<comment type="caution">
    <text evidence="6">The sequence shown here is derived from an EMBL/GenBank/DDBJ whole genome shotgun (WGS) entry which is preliminary data.</text>
</comment>
<dbReference type="GO" id="GO:0045892">
    <property type="term" value="P:negative regulation of DNA-templated transcription"/>
    <property type="evidence" value="ECO:0007669"/>
    <property type="project" value="TreeGrafter"/>
</dbReference>
<reference evidence="6 7" key="1">
    <citation type="submission" date="2018-05" db="EMBL/GenBank/DDBJ databases">
        <title>Genetic diversity of glacier-inhabiting Cryobacterium bacteria in China and description of Cryobacterium mengkeensis sp. nov. and Arthrobacter glacialis sp. nov.</title>
        <authorList>
            <person name="Liu Q."/>
            <person name="Xin Y.-H."/>
        </authorList>
    </citation>
    <scope>NUCLEOTIDE SEQUENCE [LARGE SCALE GENOMIC DNA]</scope>
    <source>
        <strain evidence="6 7">B7</strain>
    </source>
</reference>
<dbReference type="SMART" id="SM00346">
    <property type="entry name" value="HTH_ICLR"/>
    <property type="match status" value="1"/>
</dbReference>
<protein>
    <submittedName>
        <fullName evidence="6">IclR family transcriptional regulator</fullName>
    </submittedName>
</protein>
<dbReference type="Pfam" id="PF01614">
    <property type="entry name" value="IclR_C"/>
    <property type="match status" value="1"/>
</dbReference>
<evidence type="ECO:0000256" key="1">
    <source>
        <dbReference type="ARBA" id="ARBA00023015"/>
    </source>
</evidence>
<keyword evidence="2" id="KW-0238">DNA-binding</keyword>
<dbReference type="InterPro" id="IPR029016">
    <property type="entry name" value="GAF-like_dom_sf"/>
</dbReference>
<dbReference type="InterPro" id="IPR036390">
    <property type="entry name" value="WH_DNA-bd_sf"/>
</dbReference>
<dbReference type="OrthoDB" id="8479143at2"/>
<name>A0A2V5JHK4_9MICC</name>
<evidence type="ECO:0000313" key="7">
    <source>
        <dbReference type="Proteomes" id="UP000247980"/>
    </source>
</evidence>
<dbReference type="PROSITE" id="PS51078">
    <property type="entry name" value="ICLR_ED"/>
    <property type="match status" value="1"/>
</dbReference>
<dbReference type="AlphaFoldDB" id="A0A2V5JHK4"/>
<dbReference type="PROSITE" id="PS51077">
    <property type="entry name" value="HTH_ICLR"/>
    <property type="match status" value="1"/>
</dbReference>
<evidence type="ECO:0000259" key="5">
    <source>
        <dbReference type="PROSITE" id="PS51078"/>
    </source>
</evidence>
<evidence type="ECO:0000256" key="2">
    <source>
        <dbReference type="ARBA" id="ARBA00023125"/>
    </source>
</evidence>
<keyword evidence="7" id="KW-1185">Reference proteome</keyword>
<dbReference type="InterPro" id="IPR050707">
    <property type="entry name" value="HTH_MetabolicPath_Reg"/>
</dbReference>
<dbReference type="Proteomes" id="UP000247980">
    <property type="component" value="Unassembled WGS sequence"/>
</dbReference>
<feature type="domain" description="HTH iclR-type" evidence="4">
    <location>
        <begin position="12"/>
        <end position="72"/>
    </location>
</feature>
<dbReference type="InterPro" id="IPR036388">
    <property type="entry name" value="WH-like_DNA-bd_sf"/>
</dbReference>
<feature type="domain" description="IclR-ED" evidence="5">
    <location>
        <begin position="73"/>
        <end position="253"/>
    </location>
</feature>
<keyword evidence="3" id="KW-0804">Transcription</keyword>
<gene>
    <name evidence="6" type="ORF">CVS30_04935</name>
</gene>
<dbReference type="InterPro" id="IPR014757">
    <property type="entry name" value="Tscrpt_reg_IclR_C"/>
</dbReference>
<dbReference type="Gene3D" id="3.30.450.40">
    <property type="match status" value="1"/>
</dbReference>
<dbReference type="SUPFAM" id="SSF46785">
    <property type="entry name" value="Winged helix' DNA-binding domain"/>
    <property type="match status" value="1"/>
</dbReference>
<dbReference type="EMBL" id="QJVC01000003">
    <property type="protein sequence ID" value="PYI39537.1"/>
    <property type="molecule type" value="Genomic_DNA"/>
</dbReference>
<proteinExistence type="predicted"/>
<evidence type="ECO:0000259" key="4">
    <source>
        <dbReference type="PROSITE" id="PS51077"/>
    </source>
</evidence>
<keyword evidence="1" id="KW-0805">Transcription regulation</keyword>
<accession>A0A2V5JHK4</accession>
<dbReference type="PANTHER" id="PTHR30136">
    <property type="entry name" value="HELIX-TURN-HELIX TRANSCRIPTIONAL REGULATOR, ICLR FAMILY"/>
    <property type="match status" value="1"/>
</dbReference>
<evidence type="ECO:0000313" key="6">
    <source>
        <dbReference type="EMBL" id="PYI39537.1"/>
    </source>
</evidence>
<evidence type="ECO:0000256" key="3">
    <source>
        <dbReference type="ARBA" id="ARBA00023163"/>
    </source>
</evidence>
<dbReference type="PANTHER" id="PTHR30136:SF24">
    <property type="entry name" value="HTH-TYPE TRANSCRIPTIONAL REPRESSOR ALLR"/>
    <property type="match status" value="1"/>
</dbReference>
<dbReference type="InterPro" id="IPR005471">
    <property type="entry name" value="Tscrpt_reg_IclR_N"/>
</dbReference>
<dbReference type="GO" id="GO:0003677">
    <property type="term" value="F:DNA binding"/>
    <property type="evidence" value="ECO:0007669"/>
    <property type="project" value="UniProtKB-KW"/>
</dbReference>
<dbReference type="Gene3D" id="1.10.10.10">
    <property type="entry name" value="Winged helix-like DNA-binding domain superfamily/Winged helix DNA-binding domain"/>
    <property type="match status" value="1"/>
</dbReference>
<dbReference type="SUPFAM" id="SSF55781">
    <property type="entry name" value="GAF domain-like"/>
    <property type="match status" value="1"/>
</dbReference>
<dbReference type="Pfam" id="PF09339">
    <property type="entry name" value="HTH_IclR"/>
    <property type="match status" value="1"/>
</dbReference>